<dbReference type="Gene3D" id="1.20.920.10">
    <property type="entry name" value="Bromodomain-like"/>
    <property type="match status" value="1"/>
</dbReference>
<dbReference type="GO" id="GO:0045944">
    <property type="term" value="P:positive regulation of transcription by RNA polymerase II"/>
    <property type="evidence" value="ECO:0007669"/>
    <property type="project" value="TreeGrafter"/>
</dbReference>
<dbReference type="InterPro" id="IPR016181">
    <property type="entry name" value="Acyl_CoA_acyltransferase"/>
</dbReference>
<dbReference type="Proteomes" id="UP001150266">
    <property type="component" value="Unassembled WGS sequence"/>
</dbReference>
<keyword evidence="9" id="KW-0804">Transcription</keyword>
<reference evidence="16" key="1">
    <citation type="submission" date="2022-08" db="EMBL/GenBank/DDBJ databases">
        <title>A Global Phylogenomic Analysis of the Shiitake Genus Lentinula.</title>
        <authorList>
            <consortium name="DOE Joint Genome Institute"/>
            <person name="Sierra-Patev S."/>
            <person name="Min B."/>
            <person name="Naranjo-Ortiz M."/>
            <person name="Looney B."/>
            <person name="Konkel Z."/>
            <person name="Slot J.C."/>
            <person name="Sakamoto Y."/>
            <person name="Steenwyk J.L."/>
            <person name="Rokas A."/>
            <person name="Carro J."/>
            <person name="Camarero S."/>
            <person name="Ferreira P."/>
            <person name="Molpeceres G."/>
            <person name="Ruiz-Duenas F.J."/>
            <person name="Serrano A."/>
            <person name="Henrissat B."/>
            <person name="Drula E."/>
            <person name="Hughes K.W."/>
            <person name="Mata J.L."/>
            <person name="Ishikawa N.K."/>
            <person name="Vargas-Isla R."/>
            <person name="Ushijima S."/>
            <person name="Smith C.A."/>
            <person name="Ahrendt S."/>
            <person name="Andreopoulos W."/>
            <person name="He G."/>
            <person name="Labutti K."/>
            <person name="Lipzen A."/>
            <person name="Ng V."/>
            <person name="Riley R."/>
            <person name="Sandor L."/>
            <person name="Barry K."/>
            <person name="Martinez A.T."/>
            <person name="Xiao Y."/>
            <person name="Gibbons J.G."/>
            <person name="Terashima K."/>
            <person name="Grigoriev I.V."/>
            <person name="Hibbett D.S."/>
        </authorList>
    </citation>
    <scope>NUCLEOTIDE SEQUENCE</scope>
    <source>
        <strain evidence="16">JLM2183</strain>
    </source>
</reference>
<dbReference type="CDD" id="cd05509">
    <property type="entry name" value="Bromo_gcn5_like"/>
    <property type="match status" value="1"/>
</dbReference>
<dbReference type="SUPFAM" id="SSF47370">
    <property type="entry name" value="Bromodomain"/>
    <property type="match status" value="1"/>
</dbReference>
<dbReference type="PROSITE" id="PS50014">
    <property type="entry name" value="BROMODOMAIN_2"/>
    <property type="match status" value="1"/>
</dbReference>
<evidence type="ECO:0000256" key="9">
    <source>
        <dbReference type="ARBA" id="ARBA00023163"/>
    </source>
</evidence>
<dbReference type="OrthoDB" id="1937912at2759"/>
<keyword evidence="6" id="KW-0805">Transcription regulation</keyword>
<evidence type="ECO:0000256" key="2">
    <source>
        <dbReference type="ARBA" id="ARBA00008607"/>
    </source>
</evidence>
<sequence length="630" mass="70373">MKFAYPASSSIDALTPQQISLKIARHCPCTACGNCKGLHPSIGVHVVLDDGSGESILGELGQYGSDDDEDRPLIPPYLDICACGHGVAEHGANELQSGTEEYRRRASYAIRIDENIQDEGKLLDFAYSDPDVESLRKRMTDAPVSMIALSQPANYTEQRTNKSPPASSPSSAVSDLPPPLKKRRISVSSLSGDDNDDDEEPLAMRVAQKTAPPKSPTKPGKGVKSIPAAGRMPVANGKTNVEPLPRIKIEDKMDEAQLDRLATGVPVDSETTAPPVRVEKAATIELRKGIIQVMPVRNDRQPHSMVLMTGLKTLFQKQLPKMPRDYIARLVYDANSRALAIVKRGYKVVGGILFRPFPHRGFSEIVFFATASVDQVKGYGGMLMDHYKMHIRKAYPGMSHFLTYADNYAVGYFEKQGFSKEITLDRSVWAGYIKDYEGGTIMQCTMLDKVDYLDKANILAQQQDAIMSKVRQMSRSHIVHPGLPQFQEGAPEGITIDPQDVPGLRETGWTPSMAQNLARLVPKSPDRHFMDRLLKDLQEHNQAWPFLKPVSAEDVPDYHDIVLKPMDFSTMEHKLDNNHYQTVDDFVSDARLVFDNCRLYNLEDSVYHKCANTLEKFLNEQLKERIKRES</sequence>
<keyword evidence="5" id="KW-0156">Chromatin regulator</keyword>
<evidence type="ECO:0000256" key="1">
    <source>
        <dbReference type="ARBA" id="ARBA00004123"/>
    </source>
</evidence>
<evidence type="ECO:0000313" key="17">
    <source>
        <dbReference type="Proteomes" id="UP001150266"/>
    </source>
</evidence>
<keyword evidence="11" id="KW-0012">Acyltransferase</keyword>
<evidence type="ECO:0000256" key="6">
    <source>
        <dbReference type="ARBA" id="ARBA00023015"/>
    </source>
</evidence>
<dbReference type="EMBL" id="JAOTPV010000004">
    <property type="protein sequence ID" value="KAJ4483243.1"/>
    <property type="molecule type" value="Genomic_DNA"/>
</dbReference>
<proteinExistence type="inferred from homology"/>
<protein>
    <recommendedName>
        <fullName evidence="3">histone acetyltransferase</fullName>
        <ecNumber evidence="3">2.3.1.48</ecNumber>
    </recommendedName>
</protein>
<dbReference type="InterPro" id="IPR018359">
    <property type="entry name" value="Bromodomain_CS"/>
</dbReference>
<evidence type="ECO:0000259" key="14">
    <source>
        <dbReference type="PROSITE" id="PS50014"/>
    </source>
</evidence>
<accession>A0A9W9DRY4</accession>
<dbReference type="InterPro" id="IPR036427">
    <property type="entry name" value="Bromodomain-like_sf"/>
</dbReference>
<evidence type="ECO:0000313" key="16">
    <source>
        <dbReference type="EMBL" id="KAJ4483243.1"/>
    </source>
</evidence>
<dbReference type="PROSITE" id="PS51186">
    <property type="entry name" value="GNAT"/>
    <property type="match status" value="1"/>
</dbReference>
<evidence type="ECO:0000256" key="4">
    <source>
        <dbReference type="ARBA" id="ARBA00022679"/>
    </source>
</evidence>
<dbReference type="Pfam" id="PF00439">
    <property type="entry name" value="Bromodomain"/>
    <property type="match status" value="1"/>
</dbReference>
<dbReference type="SUPFAM" id="SSF55729">
    <property type="entry name" value="Acyl-CoA N-acyltransferases (Nat)"/>
    <property type="match status" value="1"/>
</dbReference>
<evidence type="ECO:0000256" key="3">
    <source>
        <dbReference type="ARBA" id="ARBA00013184"/>
    </source>
</evidence>
<feature type="domain" description="Bromo" evidence="14">
    <location>
        <begin position="538"/>
        <end position="608"/>
    </location>
</feature>
<evidence type="ECO:0000256" key="11">
    <source>
        <dbReference type="ARBA" id="ARBA00023315"/>
    </source>
</evidence>
<evidence type="ECO:0000256" key="10">
    <source>
        <dbReference type="ARBA" id="ARBA00023242"/>
    </source>
</evidence>
<evidence type="ECO:0000259" key="15">
    <source>
        <dbReference type="PROSITE" id="PS51186"/>
    </source>
</evidence>
<evidence type="ECO:0000256" key="8">
    <source>
        <dbReference type="ARBA" id="ARBA00023159"/>
    </source>
</evidence>
<dbReference type="InterPro" id="IPR001487">
    <property type="entry name" value="Bromodomain"/>
</dbReference>
<dbReference type="PANTHER" id="PTHR45750">
    <property type="entry name" value="GH11602P"/>
    <property type="match status" value="1"/>
</dbReference>
<comment type="subcellular location">
    <subcellularLocation>
        <location evidence="1">Nucleus</location>
    </subcellularLocation>
</comment>
<dbReference type="PANTHER" id="PTHR45750:SF3">
    <property type="entry name" value="HISTONE ACETYLTRANSFERASE"/>
    <property type="match status" value="1"/>
</dbReference>
<evidence type="ECO:0000256" key="7">
    <source>
        <dbReference type="ARBA" id="ARBA00023117"/>
    </source>
</evidence>
<organism evidence="16 17">
    <name type="scientific">Lentinula aciculospora</name>
    <dbReference type="NCBI Taxonomy" id="153920"/>
    <lineage>
        <taxon>Eukaryota</taxon>
        <taxon>Fungi</taxon>
        <taxon>Dikarya</taxon>
        <taxon>Basidiomycota</taxon>
        <taxon>Agaricomycotina</taxon>
        <taxon>Agaricomycetes</taxon>
        <taxon>Agaricomycetidae</taxon>
        <taxon>Agaricales</taxon>
        <taxon>Marasmiineae</taxon>
        <taxon>Omphalotaceae</taxon>
        <taxon>Lentinula</taxon>
    </lineage>
</organism>
<dbReference type="GO" id="GO:0005634">
    <property type="term" value="C:nucleus"/>
    <property type="evidence" value="ECO:0007669"/>
    <property type="project" value="UniProtKB-SubCell"/>
</dbReference>
<feature type="compositionally biased region" description="Low complexity" evidence="13">
    <location>
        <begin position="163"/>
        <end position="175"/>
    </location>
</feature>
<keyword evidence="8" id="KW-0010">Activator</keyword>
<keyword evidence="4" id="KW-0808">Transferase</keyword>
<evidence type="ECO:0000256" key="12">
    <source>
        <dbReference type="PROSITE-ProRule" id="PRU00035"/>
    </source>
</evidence>
<comment type="caution">
    <text evidence="16">The sequence shown here is derived from an EMBL/GenBank/DDBJ whole genome shotgun (WGS) entry which is preliminary data.</text>
</comment>
<feature type="domain" description="N-acetyltransferase" evidence="15">
    <location>
        <begin position="294"/>
        <end position="447"/>
    </location>
</feature>
<dbReference type="GO" id="GO:0010484">
    <property type="term" value="F:histone H3 acetyltransferase activity"/>
    <property type="evidence" value="ECO:0007669"/>
    <property type="project" value="TreeGrafter"/>
</dbReference>
<dbReference type="Pfam" id="PF00583">
    <property type="entry name" value="Acetyltransf_1"/>
    <property type="match status" value="1"/>
</dbReference>
<dbReference type="GO" id="GO:0000123">
    <property type="term" value="C:histone acetyltransferase complex"/>
    <property type="evidence" value="ECO:0007669"/>
    <property type="project" value="TreeGrafter"/>
</dbReference>
<keyword evidence="7 12" id="KW-0103">Bromodomain</keyword>
<dbReference type="PROSITE" id="PS00633">
    <property type="entry name" value="BROMODOMAIN_1"/>
    <property type="match status" value="1"/>
</dbReference>
<comment type="similarity">
    <text evidence="2">Belongs to the acetyltransferase family. GCN5 subfamily.</text>
</comment>
<dbReference type="SMART" id="SM00297">
    <property type="entry name" value="BROMO"/>
    <property type="match status" value="1"/>
</dbReference>
<dbReference type="InterPro" id="IPR000182">
    <property type="entry name" value="GNAT_dom"/>
</dbReference>
<dbReference type="Gene3D" id="3.40.630.30">
    <property type="match status" value="1"/>
</dbReference>
<keyword evidence="17" id="KW-1185">Reference proteome</keyword>
<gene>
    <name evidence="16" type="ORF">J3R30DRAFT_3447167</name>
</gene>
<feature type="region of interest" description="Disordered" evidence="13">
    <location>
        <begin position="149"/>
        <end position="239"/>
    </location>
</feature>
<evidence type="ECO:0000256" key="13">
    <source>
        <dbReference type="SAM" id="MobiDB-lite"/>
    </source>
</evidence>
<name>A0A9W9DRY4_9AGAR</name>
<feature type="compositionally biased region" description="Polar residues" evidence="13">
    <location>
        <begin position="151"/>
        <end position="162"/>
    </location>
</feature>
<dbReference type="EC" id="2.3.1.48" evidence="3"/>
<dbReference type="PRINTS" id="PR00503">
    <property type="entry name" value="BROMODOMAIN"/>
</dbReference>
<evidence type="ECO:0000256" key="5">
    <source>
        <dbReference type="ARBA" id="ARBA00022853"/>
    </source>
</evidence>
<keyword evidence="10" id="KW-0539">Nucleus</keyword>
<dbReference type="AlphaFoldDB" id="A0A9W9DRY4"/>
<dbReference type="InterPro" id="IPR037800">
    <property type="entry name" value="GCN5"/>
</dbReference>